<dbReference type="PANTHER" id="PTHR43861">
    <property type="entry name" value="TRANS-ACONITATE 2-METHYLTRANSFERASE-RELATED"/>
    <property type="match status" value="1"/>
</dbReference>
<evidence type="ECO:0000313" key="3">
    <source>
        <dbReference type="Proteomes" id="UP001060039"/>
    </source>
</evidence>
<dbReference type="RefSeq" id="WP_255159021.1">
    <property type="nucleotide sequence ID" value="NZ_CP101497.1"/>
</dbReference>
<dbReference type="Gene3D" id="3.40.630.30">
    <property type="match status" value="1"/>
</dbReference>
<name>A0ABY5FVF0_9MICO</name>
<feature type="domain" description="N-acetyltransferase" evidence="1">
    <location>
        <begin position="219"/>
        <end position="377"/>
    </location>
</feature>
<organism evidence="2 3">
    <name type="scientific">Microcella humidisoli</name>
    <dbReference type="NCBI Taxonomy" id="2963406"/>
    <lineage>
        <taxon>Bacteria</taxon>
        <taxon>Bacillati</taxon>
        <taxon>Actinomycetota</taxon>
        <taxon>Actinomycetes</taxon>
        <taxon>Micrococcales</taxon>
        <taxon>Microbacteriaceae</taxon>
        <taxon>Microcella</taxon>
    </lineage>
</organism>
<dbReference type="InterPro" id="IPR029063">
    <property type="entry name" value="SAM-dependent_MTases_sf"/>
</dbReference>
<dbReference type="Pfam" id="PF13847">
    <property type="entry name" value="Methyltransf_31"/>
    <property type="match status" value="1"/>
</dbReference>
<dbReference type="SUPFAM" id="SSF53335">
    <property type="entry name" value="S-adenosyl-L-methionine-dependent methyltransferases"/>
    <property type="match status" value="1"/>
</dbReference>
<reference evidence="2" key="1">
    <citation type="submission" date="2022-07" db="EMBL/GenBank/DDBJ databases">
        <title>Taxonomic analysis of Microcella humidisoli nov. sp., isolated from riverside soil.</title>
        <authorList>
            <person name="Molina K.M."/>
            <person name="Kim S.B."/>
        </authorList>
    </citation>
    <scope>NUCLEOTIDE SEQUENCE</scope>
    <source>
        <strain evidence="2">MMS21-STM10</strain>
    </source>
</reference>
<keyword evidence="3" id="KW-1185">Reference proteome</keyword>
<dbReference type="Proteomes" id="UP001060039">
    <property type="component" value="Chromosome"/>
</dbReference>
<evidence type="ECO:0000313" key="2">
    <source>
        <dbReference type="EMBL" id="UTT61880.1"/>
    </source>
</evidence>
<dbReference type="CDD" id="cd02440">
    <property type="entry name" value="AdoMet_MTases"/>
    <property type="match status" value="1"/>
</dbReference>
<keyword evidence="2" id="KW-0012">Acyltransferase</keyword>
<dbReference type="Gene3D" id="3.40.50.150">
    <property type="entry name" value="Vaccinia Virus protein VP39"/>
    <property type="match status" value="1"/>
</dbReference>
<evidence type="ECO:0000259" key="1">
    <source>
        <dbReference type="PROSITE" id="PS51186"/>
    </source>
</evidence>
<dbReference type="EC" id="2.3.1.-" evidence="2"/>
<gene>
    <name evidence="2" type="ORF">NNL39_09355</name>
</gene>
<dbReference type="EMBL" id="CP101497">
    <property type="protein sequence ID" value="UTT61880.1"/>
    <property type="molecule type" value="Genomic_DNA"/>
</dbReference>
<proteinExistence type="predicted"/>
<accession>A0ABY5FVF0</accession>
<dbReference type="InterPro" id="IPR000182">
    <property type="entry name" value="GNAT_dom"/>
</dbReference>
<dbReference type="PANTHER" id="PTHR43861:SF1">
    <property type="entry name" value="TRANS-ACONITATE 2-METHYLTRANSFERASE"/>
    <property type="match status" value="1"/>
</dbReference>
<dbReference type="PROSITE" id="PS51186">
    <property type="entry name" value="GNAT"/>
    <property type="match status" value="1"/>
</dbReference>
<dbReference type="InterPro" id="IPR025714">
    <property type="entry name" value="Methyltranfer_dom"/>
</dbReference>
<dbReference type="Pfam" id="PF00583">
    <property type="entry name" value="Acetyltransf_1"/>
    <property type="match status" value="1"/>
</dbReference>
<protein>
    <submittedName>
        <fullName evidence="2">GNAT family N-acetyltransferase</fullName>
        <ecNumber evidence="2">2.3.1.-</ecNumber>
    </submittedName>
</protein>
<dbReference type="SUPFAM" id="SSF55729">
    <property type="entry name" value="Acyl-CoA N-acyltransferases (Nat)"/>
    <property type="match status" value="1"/>
</dbReference>
<dbReference type="GO" id="GO:0016746">
    <property type="term" value="F:acyltransferase activity"/>
    <property type="evidence" value="ECO:0007669"/>
    <property type="project" value="UniProtKB-KW"/>
</dbReference>
<keyword evidence="2" id="KW-0808">Transferase</keyword>
<dbReference type="InterPro" id="IPR016181">
    <property type="entry name" value="Acyl_CoA_acyltransferase"/>
</dbReference>
<sequence>MGSRERYRSGARLYDALSAEWPVYRIGRIEAIRMLDPQPGERVLDLGCGTGLNHPLLHAAVAPHGRVLGVDRSTEMLAVARRRAERRGLDSVRLLESDALELDAQRVVAELGGPADIVIATYTLSIMADPAQAWQRAIAAARPGARVAIVDMQPPTGAARLVAPLARAFAGFGGADLDAHPWRLLDRTAVGVRGRSLRGDHIQVRTGALPMTLALPDGVTLRPLVPADADQLAVLNDAAAPAVPVTPPADLAELVGIAGLALGLERAGRLVGFVIAMRPGADYASENYAFFEARGVDHLYVDRIVIAASERGAGLGAVLYDAVFAAAGAEGRREVTCEVNLDPPNPGSLAFHERLGFRSVGTQATKGGTVTVSLLAAAVPGATAASLDGGATS</sequence>